<proteinExistence type="predicted"/>
<evidence type="ECO:0008006" key="4">
    <source>
        <dbReference type="Google" id="ProtNLM"/>
    </source>
</evidence>
<evidence type="ECO:0000313" key="2">
    <source>
        <dbReference type="EMBL" id="OZI22863.1"/>
    </source>
</evidence>
<gene>
    <name evidence="2" type="ORF">CAL19_10200</name>
</gene>
<evidence type="ECO:0000256" key="1">
    <source>
        <dbReference type="SAM" id="MobiDB-lite"/>
    </source>
</evidence>
<dbReference type="RefSeq" id="WP_026638136.1">
    <property type="nucleotide sequence ID" value="NZ_NEVK01000004.1"/>
</dbReference>
<dbReference type="InterPro" id="IPR019650">
    <property type="entry name" value="DUF2513"/>
</dbReference>
<comment type="caution">
    <text evidence="2">The sequence shown here is derived from an EMBL/GenBank/DDBJ whole genome shotgun (WGS) entry which is preliminary data.</text>
</comment>
<dbReference type="EMBL" id="NEVK01000004">
    <property type="protein sequence ID" value="OZI22863.1"/>
    <property type="molecule type" value="Genomic_DNA"/>
</dbReference>
<feature type="region of interest" description="Disordered" evidence="1">
    <location>
        <begin position="77"/>
        <end position="96"/>
    </location>
</feature>
<reference evidence="3" key="1">
    <citation type="submission" date="2017-05" db="EMBL/GenBank/DDBJ databases">
        <title>Complete and WGS of Bordetella genogroups.</title>
        <authorList>
            <person name="Spilker T."/>
            <person name="Lipuma J."/>
        </authorList>
    </citation>
    <scope>NUCLEOTIDE SEQUENCE [LARGE SCALE GENOMIC DNA]</scope>
    <source>
        <strain evidence="3">AU18089</strain>
    </source>
</reference>
<evidence type="ECO:0000313" key="3">
    <source>
        <dbReference type="Proteomes" id="UP000216947"/>
    </source>
</evidence>
<name>A0A261REV1_9BORD</name>
<dbReference type="Proteomes" id="UP000216947">
    <property type="component" value="Unassembled WGS sequence"/>
</dbReference>
<feature type="compositionally biased region" description="Acidic residues" evidence="1">
    <location>
        <begin position="83"/>
        <end position="96"/>
    </location>
</feature>
<dbReference type="AlphaFoldDB" id="A0A261REV1"/>
<organism evidence="2 3">
    <name type="scientific">Bordetella genomosp. 7</name>
    <dbReference type="NCBI Taxonomy" id="1416805"/>
    <lineage>
        <taxon>Bacteria</taxon>
        <taxon>Pseudomonadati</taxon>
        <taxon>Pseudomonadota</taxon>
        <taxon>Betaproteobacteria</taxon>
        <taxon>Burkholderiales</taxon>
        <taxon>Alcaligenaceae</taxon>
        <taxon>Bordetella</taxon>
    </lineage>
</organism>
<protein>
    <recommendedName>
        <fullName evidence="4">DUF2513 domain-containing protein</fullName>
    </recommendedName>
</protein>
<accession>A0A261REV1</accession>
<sequence>MQRDFDLVVTILSELRNADAASLSQQDIEAAVAASMPDAPATAVMVHHLDILADAGLISMVAQNGQASQPHWRLTWKGHDALDQQDEDDEEPEDDD</sequence>
<keyword evidence="3" id="KW-1185">Reference proteome</keyword>
<dbReference type="Pfam" id="PF10711">
    <property type="entry name" value="DUF2513"/>
    <property type="match status" value="1"/>
</dbReference>